<protein>
    <submittedName>
        <fullName evidence="5">Transcriptional regulator</fullName>
    </submittedName>
</protein>
<dbReference type="PRINTS" id="PR00598">
    <property type="entry name" value="HTHMARR"/>
</dbReference>
<evidence type="ECO:0000256" key="2">
    <source>
        <dbReference type="ARBA" id="ARBA00023125"/>
    </source>
</evidence>
<dbReference type="Pfam" id="PF01047">
    <property type="entry name" value="MarR"/>
    <property type="match status" value="1"/>
</dbReference>
<evidence type="ECO:0000256" key="3">
    <source>
        <dbReference type="ARBA" id="ARBA00023163"/>
    </source>
</evidence>
<dbReference type="AlphaFoldDB" id="H6LGJ1"/>
<dbReference type="eggNOG" id="COG1846">
    <property type="taxonomic scope" value="Bacteria"/>
</dbReference>
<gene>
    <name evidence="5" type="ordered locus">Awo_c15370</name>
</gene>
<dbReference type="OrthoDB" id="327696at2"/>
<reference evidence="5 6" key="2">
    <citation type="journal article" date="2012" name="PLoS ONE">
        <title>An ancient pathway combining carbon dioxide fixation with the generation and utilization of a sodium ion gradient for ATP synthesis.</title>
        <authorList>
            <person name="Poehlein A."/>
            <person name="Schmidt S."/>
            <person name="Kaster A.K."/>
            <person name="Goenrich M."/>
            <person name="Vollmers J."/>
            <person name="Thurmer A."/>
            <person name="Bertsch J."/>
            <person name="Schuchmann K."/>
            <person name="Voigt B."/>
            <person name="Hecker M."/>
            <person name="Daniel R."/>
            <person name="Thauer R.K."/>
            <person name="Gottschalk G."/>
            <person name="Muller V."/>
        </authorList>
    </citation>
    <scope>NUCLEOTIDE SEQUENCE [LARGE SCALE GENOMIC DNA]</scope>
    <source>
        <strain evidence="6">ATCC 29683 / DSM 1030 / JCM 2381 / KCTC 1655 / WB1</strain>
    </source>
</reference>
<dbReference type="PANTHER" id="PTHR42756:SF1">
    <property type="entry name" value="TRANSCRIPTIONAL REPRESSOR OF EMRAB OPERON"/>
    <property type="match status" value="1"/>
</dbReference>
<dbReference type="Gene3D" id="1.10.10.10">
    <property type="entry name" value="Winged helix-like DNA-binding domain superfamily/Winged helix DNA-binding domain"/>
    <property type="match status" value="1"/>
</dbReference>
<dbReference type="SMART" id="SM00347">
    <property type="entry name" value="HTH_MARR"/>
    <property type="match status" value="1"/>
</dbReference>
<name>H6LGJ1_ACEWD</name>
<evidence type="ECO:0000313" key="5">
    <source>
        <dbReference type="EMBL" id="AFA48319.1"/>
    </source>
</evidence>
<dbReference type="KEGG" id="awo:Awo_c15370"/>
<dbReference type="GO" id="GO:0003700">
    <property type="term" value="F:DNA-binding transcription factor activity"/>
    <property type="evidence" value="ECO:0007669"/>
    <property type="project" value="InterPro"/>
</dbReference>
<evidence type="ECO:0000259" key="4">
    <source>
        <dbReference type="PROSITE" id="PS50995"/>
    </source>
</evidence>
<evidence type="ECO:0000313" key="6">
    <source>
        <dbReference type="Proteomes" id="UP000007177"/>
    </source>
</evidence>
<dbReference type="InterPro" id="IPR036390">
    <property type="entry name" value="WH_DNA-bd_sf"/>
</dbReference>
<proteinExistence type="predicted"/>
<dbReference type="HOGENOM" id="CLU_083287_19_0_9"/>
<organism evidence="5 6">
    <name type="scientific">Acetobacterium woodii (strain ATCC 29683 / DSM 1030 / JCM 2381 / KCTC 1655 / WB1)</name>
    <dbReference type="NCBI Taxonomy" id="931626"/>
    <lineage>
        <taxon>Bacteria</taxon>
        <taxon>Bacillati</taxon>
        <taxon>Bacillota</taxon>
        <taxon>Clostridia</taxon>
        <taxon>Eubacteriales</taxon>
        <taxon>Eubacteriaceae</taxon>
        <taxon>Acetobacterium</taxon>
    </lineage>
</organism>
<dbReference type="PROSITE" id="PS50995">
    <property type="entry name" value="HTH_MARR_2"/>
    <property type="match status" value="1"/>
</dbReference>
<dbReference type="STRING" id="931626.Awo_c15370"/>
<reference evidence="6" key="1">
    <citation type="submission" date="2011-07" db="EMBL/GenBank/DDBJ databases">
        <title>Complete genome sequence of Acetobacterium woodii.</title>
        <authorList>
            <person name="Poehlein A."/>
            <person name="Schmidt S."/>
            <person name="Kaster A.-K."/>
            <person name="Goenrich M."/>
            <person name="Vollmers J."/>
            <person name="Thuermer A."/>
            <person name="Gottschalk G."/>
            <person name="Thauer R.K."/>
            <person name="Daniel R."/>
            <person name="Mueller V."/>
        </authorList>
    </citation>
    <scope>NUCLEOTIDE SEQUENCE [LARGE SCALE GENOMIC DNA]</scope>
    <source>
        <strain evidence="6">ATCC 29683 / DSM 1030 / JCM 2381 / KCTC 1655 / WB1</strain>
    </source>
</reference>
<accession>H6LGJ1</accession>
<dbReference type="GO" id="GO:0003677">
    <property type="term" value="F:DNA binding"/>
    <property type="evidence" value="ECO:0007669"/>
    <property type="project" value="UniProtKB-KW"/>
</dbReference>
<feature type="domain" description="HTH marR-type" evidence="4">
    <location>
        <begin position="1"/>
        <end position="141"/>
    </location>
</feature>
<keyword evidence="6" id="KW-1185">Reference proteome</keyword>
<dbReference type="EMBL" id="CP002987">
    <property type="protein sequence ID" value="AFA48319.1"/>
    <property type="molecule type" value="Genomic_DNA"/>
</dbReference>
<evidence type="ECO:0000256" key="1">
    <source>
        <dbReference type="ARBA" id="ARBA00023015"/>
    </source>
</evidence>
<keyword evidence="1" id="KW-0805">Transcription regulation</keyword>
<dbReference type="Proteomes" id="UP000007177">
    <property type="component" value="Chromosome"/>
</dbReference>
<dbReference type="PANTHER" id="PTHR42756">
    <property type="entry name" value="TRANSCRIPTIONAL REGULATOR, MARR"/>
    <property type="match status" value="1"/>
</dbReference>
<sequence length="165" mass="19327">MDNTFNGNLEGIIFDYIDKVKYLLSSEFWGNEIFNCSKNEVFVLILLFRRSDVNMTQIAEYLTVPLNTATGIVARMEKRNFVVRERSSEDKRVVTIKLTETGRMTIRNIINEMVRYGQLIIESFSSDEITLMFRMVDKVLEKLGDNADRVDEKQKQPKIRKIMIE</sequence>
<dbReference type="RefSeq" id="WP_014355922.1">
    <property type="nucleotide sequence ID" value="NC_016894.1"/>
</dbReference>
<keyword evidence="2" id="KW-0238">DNA-binding</keyword>
<dbReference type="InterPro" id="IPR036388">
    <property type="entry name" value="WH-like_DNA-bd_sf"/>
</dbReference>
<dbReference type="SUPFAM" id="SSF46785">
    <property type="entry name" value="Winged helix' DNA-binding domain"/>
    <property type="match status" value="1"/>
</dbReference>
<keyword evidence="3" id="KW-0804">Transcription</keyword>
<dbReference type="InterPro" id="IPR000835">
    <property type="entry name" value="HTH_MarR-typ"/>
</dbReference>